<dbReference type="EMBL" id="BPLR01003952">
    <property type="protein sequence ID" value="GIX90583.1"/>
    <property type="molecule type" value="Genomic_DNA"/>
</dbReference>
<evidence type="ECO:0000313" key="2">
    <source>
        <dbReference type="Proteomes" id="UP001054945"/>
    </source>
</evidence>
<sequence length="80" mass="9027">MPKTVDSRIERCSRLHHQEAIFNSYIYFSFIVRDGKSEGKHSIKELGVVSESSGNLPRSLGSRKGNHVPSIDPCQRLFPV</sequence>
<evidence type="ECO:0000313" key="1">
    <source>
        <dbReference type="EMBL" id="GIX90583.1"/>
    </source>
</evidence>
<accession>A0AAV4P0N0</accession>
<dbReference type="AlphaFoldDB" id="A0AAV4P0N0"/>
<gene>
    <name evidence="1" type="ORF">CEXT_151951</name>
</gene>
<keyword evidence="2" id="KW-1185">Reference proteome</keyword>
<comment type="caution">
    <text evidence="1">The sequence shown here is derived from an EMBL/GenBank/DDBJ whole genome shotgun (WGS) entry which is preliminary data.</text>
</comment>
<dbReference type="Proteomes" id="UP001054945">
    <property type="component" value="Unassembled WGS sequence"/>
</dbReference>
<name>A0AAV4P0N0_CAEEX</name>
<proteinExistence type="predicted"/>
<protein>
    <submittedName>
        <fullName evidence="1">Uncharacterized protein</fullName>
    </submittedName>
</protein>
<reference evidence="1 2" key="1">
    <citation type="submission" date="2021-06" db="EMBL/GenBank/DDBJ databases">
        <title>Caerostris extrusa draft genome.</title>
        <authorList>
            <person name="Kono N."/>
            <person name="Arakawa K."/>
        </authorList>
    </citation>
    <scope>NUCLEOTIDE SEQUENCE [LARGE SCALE GENOMIC DNA]</scope>
</reference>
<organism evidence="1 2">
    <name type="scientific">Caerostris extrusa</name>
    <name type="common">Bark spider</name>
    <name type="synonym">Caerostris bankana</name>
    <dbReference type="NCBI Taxonomy" id="172846"/>
    <lineage>
        <taxon>Eukaryota</taxon>
        <taxon>Metazoa</taxon>
        <taxon>Ecdysozoa</taxon>
        <taxon>Arthropoda</taxon>
        <taxon>Chelicerata</taxon>
        <taxon>Arachnida</taxon>
        <taxon>Araneae</taxon>
        <taxon>Araneomorphae</taxon>
        <taxon>Entelegynae</taxon>
        <taxon>Araneoidea</taxon>
        <taxon>Araneidae</taxon>
        <taxon>Caerostris</taxon>
    </lineage>
</organism>